<evidence type="ECO:0000256" key="3">
    <source>
        <dbReference type="ARBA" id="ARBA00023098"/>
    </source>
</evidence>
<evidence type="ECO:0000313" key="5">
    <source>
        <dbReference type="Proteomes" id="UP000316968"/>
    </source>
</evidence>
<dbReference type="PANTHER" id="PTHR10272">
    <property type="entry name" value="PLATELET-ACTIVATING FACTOR ACETYLHYDROLASE"/>
    <property type="match status" value="1"/>
</dbReference>
<dbReference type="Pfam" id="PF03403">
    <property type="entry name" value="PAF-AH_p_II"/>
    <property type="match status" value="1"/>
</dbReference>
<proteinExistence type="predicted"/>
<gene>
    <name evidence="4" type="ORF">FFV09_04820</name>
</gene>
<protein>
    <recommendedName>
        <fullName evidence="6">Platelet-activating factor acetylhydrolase</fullName>
    </recommendedName>
</protein>
<name>A0A4Y6URJ7_SACBS</name>
<accession>A0A4Y6URJ7</accession>
<sequence>MTLPHLRLPAPSGPYAVGFLDGTFASPVPGGGAEEISFRCFYPARSALGRPAPYYPDPQMADMQASLPMFEPFGALLHAMAVMPTHGFAQAPVADLDGERFPVLVYSHGYMSFALSNLIQHEELASRGYVVFAMSHPGDAFCTVLRDGSRVGINPDTVRRATEDNMRFMQEIGKSDPDSLTTEEISAYLRTAHELGARVEAWARHTIDAFDEIEKMASDPHSPLHGKLDLRGFGLFGHSLGGASSLHTALLDERVLAAVNLDGWQYGAGLLERTMPVPGLVMATGEHHLPGNFRTDDTNLTYAVVSGSTHWFFCDMAVLAEAPLKTIEPSVTIDGSVMSQLTSDLLSAFFDRHVRGRSEASLEAAADRYPQNVRIKHPV</sequence>
<dbReference type="OrthoDB" id="9814760at2"/>
<evidence type="ECO:0000313" key="4">
    <source>
        <dbReference type="EMBL" id="QDH20239.1"/>
    </source>
</evidence>
<dbReference type="EMBL" id="CP041217">
    <property type="protein sequence ID" value="QDH20239.1"/>
    <property type="molecule type" value="Genomic_DNA"/>
</dbReference>
<keyword evidence="1" id="KW-0378">Hydrolase</keyword>
<organism evidence="4 5">
    <name type="scientific">Saccharibacillus brassicae</name>
    <dbReference type="NCBI Taxonomy" id="2583377"/>
    <lineage>
        <taxon>Bacteria</taxon>
        <taxon>Bacillati</taxon>
        <taxon>Bacillota</taxon>
        <taxon>Bacilli</taxon>
        <taxon>Bacillales</taxon>
        <taxon>Paenibacillaceae</taxon>
        <taxon>Saccharibacillus</taxon>
    </lineage>
</organism>
<evidence type="ECO:0000256" key="2">
    <source>
        <dbReference type="ARBA" id="ARBA00022963"/>
    </source>
</evidence>
<keyword evidence="3" id="KW-0443">Lipid metabolism</keyword>
<dbReference type="RefSeq" id="WP_141446625.1">
    <property type="nucleotide sequence ID" value="NZ_CP041217.1"/>
</dbReference>
<dbReference type="SUPFAM" id="SSF53474">
    <property type="entry name" value="alpha/beta-Hydrolases"/>
    <property type="match status" value="1"/>
</dbReference>
<dbReference type="AlphaFoldDB" id="A0A4Y6URJ7"/>
<reference evidence="4 5" key="1">
    <citation type="submission" date="2019-06" db="EMBL/GenBank/DDBJ databases">
        <title>Saccharibacillus brassicae sp. nov., an endophytic bacterium isolated from Chinese cabbage seeds (Brassica pekinensis).</title>
        <authorList>
            <person name="Jiang L."/>
            <person name="Lee J."/>
            <person name="Kim S.W."/>
        </authorList>
    </citation>
    <scope>NUCLEOTIDE SEQUENCE [LARGE SCALE GENOMIC DNA]</scope>
    <source>
        <strain evidence="5">KCTC 43072 / ATSA2</strain>
    </source>
</reference>
<dbReference type="GO" id="GO:0003847">
    <property type="term" value="F:1-alkyl-2-acetylglycerophosphocholine esterase activity"/>
    <property type="evidence" value="ECO:0007669"/>
    <property type="project" value="TreeGrafter"/>
</dbReference>
<dbReference type="GO" id="GO:0016042">
    <property type="term" value="P:lipid catabolic process"/>
    <property type="evidence" value="ECO:0007669"/>
    <property type="project" value="UniProtKB-KW"/>
</dbReference>
<dbReference type="Gene3D" id="3.40.50.1820">
    <property type="entry name" value="alpha/beta hydrolase"/>
    <property type="match status" value="1"/>
</dbReference>
<evidence type="ECO:0008006" key="6">
    <source>
        <dbReference type="Google" id="ProtNLM"/>
    </source>
</evidence>
<dbReference type="KEGG" id="saca:FFV09_04820"/>
<dbReference type="Proteomes" id="UP000316968">
    <property type="component" value="Chromosome"/>
</dbReference>
<evidence type="ECO:0000256" key="1">
    <source>
        <dbReference type="ARBA" id="ARBA00022801"/>
    </source>
</evidence>
<keyword evidence="5" id="KW-1185">Reference proteome</keyword>
<keyword evidence="2" id="KW-0442">Lipid degradation</keyword>
<dbReference type="PANTHER" id="PTHR10272:SF0">
    <property type="entry name" value="PLATELET-ACTIVATING FACTOR ACETYLHYDROLASE"/>
    <property type="match status" value="1"/>
</dbReference>
<dbReference type="InterPro" id="IPR029058">
    <property type="entry name" value="AB_hydrolase_fold"/>
</dbReference>